<dbReference type="Pfam" id="PF00031">
    <property type="entry name" value="Cystatin"/>
    <property type="match status" value="1"/>
</dbReference>
<dbReference type="AlphaFoldDB" id="A0A3P6TI22"/>
<evidence type="ECO:0000259" key="2">
    <source>
        <dbReference type="Pfam" id="PF00031"/>
    </source>
</evidence>
<sequence length="121" mass="14133">MWRYSQMLQFILFLALLANFSNGQHENDQDVKDVVNKSMMKINNLMEGRNLWKLRKIVRANILVVESTIYRVTLRLTPTTCKKSKKIKKLAKCRTSKKLQDKTINVRISESMTGKITVKMV</sequence>
<evidence type="ECO:0000313" key="3">
    <source>
        <dbReference type="EMBL" id="VDK82773.1"/>
    </source>
</evidence>
<evidence type="ECO:0000313" key="4">
    <source>
        <dbReference type="Proteomes" id="UP000277928"/>
    </source>
</evidence>
<dbReference type="SUPFAM" id="SSF54403">
    <property type="entry name" value="Cystatin/monellin"/>
    <property type="match status" value="1"/>
</dbReference>
<feature type="chain" id="PRO_5017930878" description="Cystatin domain-containing protein" evidence="1">
    <location>
        <begin position="24"/>
        <end position="121"/>
    </location>
</feature>
<accession>A0A3P6TI22</accession>
<dbReference type="OrthoDB" id="9941887at2759"/>
<dbReference type="Gene3D" id="3.10.450.10">
    <property type="match status" value="1"/>
</dbReference>
<dbReference type="InterPro" id="IPR000010">
    <property type="entry name" value="Cystatin_dom"/>
</dbReference>
<protein>
    <recommendedName>
        <fullName evidence="2">Cystatin domain-containing protein</fullName>
    </recommendedName>
</protein>
<dbReference type="CDD" id="cd00042">
    <property type="entry name" value="CY"/>
    <property type="match status" value="1"/>
</dbReference>
<dbReference type="EMBL" id="UYRX01000477">
    <property type="protein sequence ID" value="VDK82773.1"/>
    <property type="molecule type" value="Genomic_DNA"/>
</dbReference>
<dbReference type="Proteomes" id="UP000277928">
    <property type="component" value="Unassembled WGS sequence"/>
</dbReference>
<keyword evidence="1" id="KW-0732">Signal</keyword>
<proteinExistence type="predicted"/>
<keyword evidence="4" id="KW-1185">Reference proteome</keyword>
<dbReference type="OMA" id="SMIMIND"/>
<name>A0A3P6TI22_LITSI</name>
<feature type="signal peptide" evidence="1">
    <location>
        <begin position="1"/>
        <end position="23"/>
    </location>
</feature>
<organism evidence="3 4">
    <name type="scientific">Litomosoides sigmodontis</name>
    <name type="common">Filarial nematode worm</name>
    <dbReference type="NCBI Taxonomy" id="42156"/>
    <lineage>
        <taxon>Eukaryota</taxon>
        <taxon>Metazoa</taxon>
        <taxon>Ecdysozoa</taxon>
        <taxon>Nematoda</taxon>
        <taxon>Chromadorea</taxon>
        <taxon>Rhabditida</taxon>
        <taxon>Spirurina</taxon>
        <taxon>Spiruromorpha</taxon>
        <taxon>Filarioidea</taxon>
        <taxon>Onchocercidae</taxon>
        <taxon>Litomosoides</taxon>
    </lineage>
</organism>
<feature type="domain" description="Cystatin" evidence="2">
    <location>
        <begin position="26"/>
        <end position="106"/>
    </location>
</feature>
<evidence type="ECO:0000256" key="1">
    <source>
        <dbReference type="SAM" id="SignalP"/>
    </source>
</evidence>
<dbReference type="InterPro" id="IPR046350">
    <property type="entry name" value="Cystatin_sf"/>
</dbReference>
<dbReference type="GO" id="GO:0004869">
    <property type="term" value="F:cysteine-type endopeptidase inhibitor activity"/>
    <property type="evidence" value="ECO:0007669"/>
    <property type="project" value="InterPro"/>
</dbReference>
<reference evidence="3 4" key="1">
    <citation type="submission" date="2018-08" db="EMBL/GenBank/DDBJ databases">
        <authorList>
            <person name="Laetsch R D."/>
            <person name="Stevens L."/>
            <person name="Kumar S."/>
            <person name="Blaxter L. M."/>
        </authorList>
    </citation>
    <scope>NUCLEOTIDE SEQUENCE [LARGE SCALE GENOMIC DNA]</scope>
</reference>
<gene>
    <name evidence="3" type="ORF">NLS_LOCUS5904</name>
</gene>